<proteinExistence type="inferred from homology"/>
<keyword evidence="2 7" id="KW-0227">DNA damage</keyword>
<accession>A0A4R6IEE3</accession>
<dbReference type="InterPro" id="IPR000093">
    <property type="entry name" value="DNA_Rcmb_RecR"/>
</dbReference>
<keyword evidence="1 7" id="KW-0479">Metal-binding</keyword>
<organism evidence="9 10">
    <name type="scientific">Mycoplasma testudineum</name>
    <dbReference type="NCBI Taxonomy" id="244584"/>
    <lineage>
        <taxon>Bacteria</taxon>
        <taxon>Bacillati</taxon>
        <taxon>Mycoplasmatota</taxon>
        <taxon>Mollicutes</taxon>
        <taxon>Mycoplasmataceae</taxon>
        <taxon>Mycoplasma</taxon>
    </lineage>
</organism>
<dbReference type="InterPro" id="IPR023627">
    <property type="entry name" value="Rcmb_RecR"/>
</dbReference>
<dbReference type="RefSeq" id="WP_094254587.1">
    <property type="nucleotide sequence ID" value="NZ_NNCE01000003.1"/>
</dbReference>
<evidence type="ECO:0000256" key="6">
    <source>
        <dbReference type="ARBA" id="ARBA00023204"/>
    </source>
</evidence>
<dbReference type="GO" id="GO:0008270">
    <property type="term" value="F:zinc ion binding"/>
    <property type="evidence" value="ECO:0007669"/>
    <property type="project" value="UniProtKB-KW"/>
</dbReference>
<name>A0A4R6IEE3_9MOLU</name>
<dbReference type="PROSITE" id="PS50880">
    <property type="entry name" value="TOPRIM"/>
    <property type="match status" value="1"/>
</dbReference>
<dbReference type="OrthoDB" id="9802672at2"/>
<dbReference type="SUPFAM" id="SSF111304">
    <property type="entry name" value="Recombination protein RecR"/>
    <property type="match status" value="1"/>
</dbReference>
<evidence type="ECO:0000256" key="2">
    <source>
        <dbReference type="ARBA" id="ARBA00022763"/>
    </source>
</evidence>
<evidence type="ECO:0000256" key="4">
    <source>
        <dbReference type="ARBA" id="ARBA00022833"/>
    </source>
</evidence>
<feature type="domain" description="Toprim" evidence="8">
    <location>
        <begin position="78"/>
        <end position="171"/>
    </location>
</feature>
<keyword evidence="10" id="KW-1185">Reference proteome</keyword>
<sequence>MQNIEFENAILQLSKLNGVSKKGAIKIAQHIIKYSSNNFEDLISSLNELREKTKPCLKCNLIQSELICSFCNNAQRRKTLMIFEISSNVFKFEKLGIYNGYYFITDPLLSDRIIRSEPFWMKQLINYIDNGIEEIVFAISPTLSGEITMQYIKTYLANRNIKTSRFAVGLPINSEVDYIDDMTLTAAFKNRTGE</sequence>
<keyword evidence="6 7" id="KW-0234">DNA repair</keyword>
<comment type="caution">
    <text evidence="9">The sequence shown here is derived from an EMBL/GenBank/DDBJ whole genome shotgun (WGS) entry which is preliminary data.</text>
</comment>
<reference evidence="9 10" key="1">
    <citation type="submission" date="2019-03" db="EMBL/GenBank/DDBJ databases">
        <title>Genomic Encyclopedia of Archaeal and Bacterial Type Strains, Phase II (KMG-II): from individual species to whole genera.</title>
        <authorList>
            <person name="Goeker M."/>
        </authorList>
    </citation>
    <scope>NUCLEOTIDE SEQUENCE [LARGE SCALE GENOMIC DNA]</scope>
    <source>
        <strain evidence="9 10">ATCC 700618</strain>
    </source>
</reference>
<evidence type="ECO:0000313" key="10">
    <source>
        <dbReference type="Proteomes" id="UP000295518"/>
    </source>
</evidence>
<feature type="zinc finger region" description="C4-type" evidence="7">
    <location>
        <begin position="56"/>
        <end position="71"/>
    </location>
</feature>
<comment type="function">
    <text evidence="7">May play a role in DNA repair. It seems to be involved in an RecBC-independent recombinational process of DNA repair. It may act with RecF and RecO.</text>
</comment>
<dbReference type="Gene3D" id="3.40.1360.10">
    <property type="match status" value="1"/>
</dbReference>
<dbReference type="GO" id="GO:0003677">
    <property type="term" value="F:DNA binding"/>
    <property type="evidence" value="ECO:0007669"/>
    <property type="project" value="UniProtKB-UniRule"/>
</dbReference>
<dbReference type="InterPro" id="IPR006171">
    <property type="entry name" value="TOPRIM_dom"/>
</dbReference>
<evidence type="ECO:0000256" key="1">
    <source>
        <dbReference type="ARBA" id="ARBA00022723"/>
    </source>
</evidence>
<dbReference type="PANTHER" id="PTHR30446:SF0">
    <property type="entry name" value="RECOMBINATION PROTEIN RECR"/>
    <property type="match status" value="1"/>
</dbReference>
<dbReference type="PANTHER" id="PTHR30446">
    <property type="entry name" value="RECOMBINATION PROTEIN RECR"/>
    <property type="match status" value="1"/>
</dbReference>
<keyword evidence="5 7" id="KW-0233">DNA recombination</keyword>
<dbReference type="GO" id="GO:0006310">
    <property type="term" value="P:DNA recombination"/>
    <property type="evidence" value="ECO:0007669"/>
    <property type="project" value="UniProtKB-UniRule"/>
</dbReference>
<dbReference type="GO" id="GO:0006281">
    <property type="term" value="P:DNA repair"/>
    <property type="evidence" value="ECO:0007669"/>
    <property type="project" value="UniProtKB-UniRule"/>
</dbReference>
<protein>
    <recommendedName>
        <fullName evidence="7">Recombination protein RecR</fullName>
    </recommendedName>
</protein>
<evidence type="ECO:0000259" key="8">
    <source>
        <dbReference type="PROSITE" id="PS50880"/>
    </source>
</evidence>
<evidence type="ECO:0000256" key="3">
    <source>
        <dbReference type="ARBA" id="ARBA00022771"/>
    </source>
</evidence>
<dbReference type="HAMAP" id="MF_00017">
    <property type="entry name" value="RecR"/>
    <property type="match status" value="1"/>
</dbReference>
<dbReference type="Pfam" id="PF13662">
    <property type="entry name" value="Toprim_4"/>
    <property type="match status" value="1"/>
</dbReference>
<keyword evidence="4 7" id="KW-0862">Zinc</keyword>
<comment type="similarity">
    <text evidence="7">Belongs to the RecR family.</text>
</comment>
<dbReference type="AlphaFoldDB" id="A0A4R6IEE3"/>
<dbReference type="Gene3D" id="1.10.8.420">
    <property type="entry name" value="RecR Domain 1"/>
    <property type="match status" value="1"/>
</dbReference>
<dbReference type="Pfam" id="PF21175">
    <property type="entry name" value="RecR_C"/>
    <property type="match status" value="1"/>
</dbReference>
<keyword evidence="3 7" id="KW-0863">Zinc-finger</keyword>
<evidence type="ECO:0000256" key="5">
    <source>
        <dbReference type="ARBA" id="ARBA00023172"/>
    </source>
</evidence>
<dbReference type="Proteomes" id="UP000295518">
    <property type="component" value="Unassembled WGS sequence"/>
</dbReference>
<evidence type="ECO:0000256" key="7">
    <source>
        <dbReference type="HAMAP-Rule" id="MF_00017"/>
    </source>
</evidence>
<evidence type="ECO:0000313" key="9">
    <source>
        <dbReference type="EMBL" id="TDO20344.1"/>
    </source>
</evidence>
<dbReference type="EMBL" id="SNWN01000011">
    <property type="protein sequence ID" value="TDO20344.1"/>
    <property type="molecule type" value="Genomic_DNA"/>
</dbReference>
<gene>
    <name evidence="7" type="primary">recR</name>
    <name evidence="9" type="ORF">EI74_0421</name>
</gene>